<evidence type="ECO:0000256" key="6">
    <source>
        <dbReference type="PIRSR" id="PIRSR610300-51"/>
    </source>
</evidence>
<dbReference type="Proteomes" id="UP000287547">
    <property type="component" value="Unassembled WGS sequence"/>
</dbReference>
<keyword evidence="2 6" id="KW-0479">Metal-binding</keyword>
<dbReference type="InterPro" id="IPR010300">
    <property type="entry name" value="CDO_1"/>
</dbReference>
<dbReference type="SUPFAM" id="SSF51182">
    <property type="entry name" value="RmlC-like cupins"/>
    <property type="match status" value="1"/>
</dbReference>
<keyword evidence="4" id="KW-0560">Oxidoreductase</keyword>
<accession>A0A428YC57</accession>
<gene>
    <name evidence="7" type="ORF">DMH04_49805</name>
</gene>
<dbReference type="InterPro" id="IPR014710">
    <property type="entry name" value="RmlC-like_jellyroll"/>
</dbReference>
<reference evidence="7 8" key="1">
    <citation type="submission" date="2018-05" db="EMBL/GenBank/DDBJ databases">
        <title>Evolution of GPA BGCs.</title>
        <authorList>
            <person name="Waglechner N."/>
            <person name="Wright G.D."/>
        </authorList>
    </citation>
    <scope>NUCLEOTIDE SEQUENCE [LARGE SCALE GENOMIC DNA]</scope>
    <source>
        <strain evidence="7 8">A82846</strain>
    </source>
</reference>
<dbReference type="GO" id="GO:0016702">
    <property type="term" value="F:oxidoreductase activity, acting on single donors with incorporation of molecular oxygen, incorporation of two atoms of oxygen"/>
    <property type="evidence" value="ECO:0007669"/>
    <property type="project" value="InterPro"/>
</dbReference>
<keyword evidence="3" id="KW-0223">Dioxygenase</keyword>
<feature type="binding site" evidence="6">
    <location>
        <position position="106"/>
    </location>
    <ligand>
        <name>Fe cation</name>
        <dbReference type="ChEBI" id="CHEBI:24875"/>
        <note>catalytic</note>
    </ligand>
</feature>
<proteinExistence type="inferred from homology"/>
<name>A0A428YC57_KIBAR</name>
<evidence type="ECO:0000256" key="1">
    <source>
        <dbReference type="ARBA" id="ARBA00006622"/>
    </source>
</evidence>
<evidence type="ECO:0000256" key="4">
    <source>
        <dbReference type="ARBA" id="ARBA00023002"/>
    </source>
</evidence>
<dbReference type="PANTHER" id="PTHR12918">
    <property type="entry name" value="CYSTEINE DIOXYGENASE"/>
    <property type="match status" value="1"/>
</dbReference>
<dbReference type="AlphaFoldDB" id="A0A428YC57"/>
<dbReference type="OrthoDB" id="4217976at2"/>
<organism evidence="7 8">
    <name type="scientific">Kibdelosporangium aridum</name>
    <dbReference type="NCBI Taxonomy" id="2030"/>
    <lineage>
        <taxon>Bacteria</taxon>
        <taxon>Bacillati</taxon>
        <taxon>Actinomycetota</taxon>
        <taxon>Actinomycetes</taxon>
        <taxon>Pseudonocardiales</taxon>
        <taxon>Pseudonocardiaceae</taxon>
        <taxon>Kibdelosporangium</taxon>
    </lineage>
</organism>
<feature type="binding site" evidence="6">
    <location>
        <position position="153"/>
    </location>
    <ligand>
        <name>Fe cation</name>
        <dbReference type="ChEBI" id="CHEBI:24875"/>
        <note>catalytic</note>
    </ligand>
</feature>
<evidence type="ECO:0000313" key="8">
    <source>
        <dbReference type="Proteomes" id="UP000287547"/>
    </source>
</evidence>
<evidence type="ECO:0000256" key="2">
    <source>
        <dbReference type="ARBA" id="ARBA00022723"/>
    </source>
</evidence>
<protein>
    <recommendedName>
        <fullName evidence="9">Cysteine dioxygenase</fullName>
    </recommendedName>
</protein>
<evidence type="ECO:0000313" key="7">
    <source>
        <dbReference type="EMBL" id="RSM65157.1"/>
    </source>
</evidence>
<comment type="similarity">
    <text evidence="1">Belongs to the cysteine dioxygenase family.</text>
</comment>
<dbReference type="EMBL" id="QHKI01000088">
    <property type="protein sequence ID" value="RSM65157.1"/>
    <property type="molecule type" value="Genomic_DNA"/>
</dbReference>
<evidence type="ECO:0008006" key="9">
    <source>
        <dbReference type="Google" id="ProtNLM"/>
    </source>
</evidence>
<evidence type="ECO:0000256" key="3">
    <source>
        <dbReference type="ARBA" id="ARBA00022964"/>
    </source>
</evidence>
<evidence type="ECO:0000256" key="5">
    <source>
        <dbReference type="ARBA" id="ARBA00023004"/>
    </source>
</evidence>
<dbReference type="PANTHER" id="PTHR12918:SF1">
    <property type="entry name" value="CYSTEINE DIOXYGENASE TYPE 1"/>
    <property type="match status" value="1"/>
</dbReference>
<dbReference type="Pfam" id="PF05995">
    <property type="entry name" value="CDO_I"/>
    <property type="match status" value="1"/>
</dbReference>
<dbReference type="GO" id="GO:0008198">
    <property type="term" value="F:ferrous iron binding"/>
    <property type="evidence" value="ECO:0007669"/>
    <property type="project" value="TreeGrafter"/>
</dbReference>
<dbReference type="Gene3D" id="2.60.120.10">
    <property type="entry name" value="Jelly Rolls"/>
    <property type="match status" value="1"/>
</dbReference>
<dbReference type="CDD" id="cd10548">
    <property type="entry name" value="cupin_CDO"/>
    <property type="match status" value="1"/>
</dbReference>
<feature type="binding site" evidence="6">
    <location>
        <position position="108"/>
    </location>
    <ligand>
        <name>Fe cation</name>
        <dbReference type="ChEBI" id="CHEBI:24875"/>
        <note>catalytic</note>
    </ligand>
</feature>
<sequence>MTRLTAAGARARYQSTLAWSDGAPTRRTRTSWVLGERACLVELSNDVVLSPGQLREIVESIAKLPKTWQSKVYFDLTERYCVRLHREDAYEVWLICWDIGQDTLLHDHGGSSGAFTVAKGSLVEDYGKITKSRLRTRRHKAGKSVGFGPDYLHNLVNVGMEPTVSIHAYSPPLRVMNFYCSLPSGTHHLRAIECDTPEPDTTALEAEAATLRVAQR</sequence>
<comment type="caution">
    <text evidence="7">The sequence shown here is derived from an EMBL/GenBank/DDBJ whole genome shotgun (WGS) entry which is preliminary data.</text>
</comment>
<dbReference type="InterPro" id="IPR011051">
    <property type="entry name" value="RmlC_Cupin_sf"/>
</dbReference>
<keyword evidence="5 6" id="KW-0408">Iron</keyword>